<sequence length="163" mass="18819">MNVILSDYHINQQTVALLPAYTLEYDTIVLEQDQKIHVKKPALHLIKEACLTYGSSYEGRRESVMHQTGVKRKVPIPISIYWNLYAFPTHSPTDYNCAWLFHRHIYSIHPSSDSKTTILFNNNECITVDVSPFTIQNQIKRTELCQLTFSNGETEIPSYNLTI</sequence>
<comment type="caution">
    <text evidence="1">The sequence shown here is derived from an EMBL/GenBank/DDBJ whole genome shotgun (WGS) entry which is preliminary data.</text>
</comment>
<name>A0ABW4HVP4_9BACI</name>
<organism evidence="1 2">
    <name type="scientific">Oceanobacillus luteolus</name>
    <dbReference type="NCBI Taxonomy" id="1274358"/>
    <lineage>
        <taxon>Bacteria</taxon>
        <taxon>Bacillati</taxon>
        <taxon>Bacillota</taxon>
        <taxon>Bacilli</taxon>
        <taxon>Bacillales</taxon>
        <taxon>Bacillaceae</taxon>
        <taxon>Oceanobacillus</taxon>
    </lineage>
</organism>
<dbReference type="Pfam" id="PF06338">
    <property type="entry name" value="ComK"/>
    <property type="match status" value="1"/>
</dbReference>
<evidence type="ECO:0000313" key="2">
    <source>
        <dbReference type="Proteomes" id="UP001597221"/>
    </source>
</evidence>
<protein>
    <submittedName>
        <fullName evidence="1">Competence protein ComK</fullName>
    </submittedName>
</protein>
<evidence type="ECO:0000313" key="1">
    <source>
        <dbReference type="EMBL" id="MFD1608855.1"/>
    </source>
</evidence>
<reference evidence="2" key="1">
    <citation type="journal article" date="2019" name="Int. J. Syst. Evol. Microbiol.">
        <title>The Global Catalogue of Microorganisms (GCM) 10K type strain sequencing project: providing services to taxonomists for standard genome sequencing and annotation.</title>
        <authorList>
            <consortium name="The Broad Institute Genomics Platform"/>
            <consortium name="The Broad Institute Genome Sequencing Center for Infectious Disease"/>
            <person name="Wu L."/>
            <person name="Ma J."/>
        </authorList>
    </citation>
    <scope>NUCLEOTIDE SEQUENCE [LARGE SCALE GENOMIC DNA]</scope>
    <source>
        <strain evidence="2">CGMCC 1.12376</strain>
    </source>
</reference>
<accession>A0ABW4HVP4</accession>
<dbReference type="EMBL" id="JBHUDE010000136">
    <property type="protein sequence ID" value="MFD1608855.1"/>
    <property type="molecule type" value="Genomic_DNA"/>
</dbReference>
<dbReference type="RefSeq" id="WP_251517208.1">
    <property type="nucleotide sequence ID" value="NZ_JAMBON010000051.1"/>
</dbReference>
<keyword evidence="2" id="KW-1185">Reference proteome</keyword>
<dbReference type="InterPro" id="IPR010461">
    <property type="entry name" value="ComK"/>
</dbReference>
<gene>
    <name evidence="1" type="ORF">ACFSBH_14615</name>
</gene>
<proteinExistence type="predicted"/>
<dbReference type="Proteomes" id="UP001597221">
    <property type="component" value="Unassembled WGS sequence"/>
</dbReference>